<dbReference type="InterPro" id="IPR050140">
    <property type="entry name" value="SRY-related_HMG-box_TF-like"/>
</dbReference>
<evidence type="ECO:0000256" key="4">
    <source>
        <dbReference type="PROSITE-ProRule" id="PRU00267"/>
    </source>
</evidence>
<dbReference type="GO" id="GO:0001228">
    <property type="term" value="F:DNA-binding transcription activator activity, RNA polymerase II-specific"/>
    <property type="evidence" value="ECO:0007669"/>
    <property type="project" value="TreeGrafter"/>
</dbReference>
<reference evidence="7" key="1">
    <citation type="submission" date="2014-05" db="EMBL/GenBank/DDBJ databases">
        <authorList>
            <person name="Chronopoulou M."/>
        </authorList>
    </citation>
    <scope>NUCLEOTIDE SEQUENCE</scope>
    <source>
        <tissue evidence="7">Whole organism</tissue>
    </source>
</reference>
<evidence type="ECO:0000256" key="1">
    <source>
        <dbReference type="ARBA" id="ARBA00004123"/>
    </source>
</evidence>
<dbReference type="GO" id="GO:0005634">
    <property type="term" value="C:nucleus"/>
    <property type="evidence" value="ECO:0007669"/>
    <property type="project" value="UniProtKB-SubCell"/>
</dbReference>
<evidence type="ECO:0000256" key="2">
    <source>
        <dbReference type="ARBA" id="ARBA00023125"/>
    </source>
</evidence>
<dbReference type="CDD" id="cd22029">
    <property type="entry name" value="HMG-box_SoxC"/>
    <property type="match status" value="1"/>
</dbReference>
<dbReference type="PANTHER" id="PTHR10270:SF323">
    <property type="entry name" value="TRANSCRIPTION FACTOR SOX-14-RELATED"/>
    <property type="match status" value="1"/>
</dbReference>
<dbReference type="GO" id="GO:0030182">
    <property type="term" value="P:neuron differentiation"/>
    <property type="evidence" value="ECO:0007669"/>
    <property type="project" value="TreeGrafter"/>
</dbReference>
<evidence type="ECO:0000313" key="7">
    <source>
        <dbReference type="EMBL" id="CDW39313.1"/>
    </source>
</evidence>
<dbReference type="GO" id="GO:0000978">
    <property type="term" value="F:RNA polymerase II cis-regulatory region sequence-specific DNA binding"/>
    <property type="evidence" value="ECO:0007669"/>
    <property type="project" value="TreeGrafter"/>
</dbReference>
<accession>A0A0K2UM09</accession>
<keyword evidence="2 4" id="KW-0238">DNA-binding</keyword>
<dbReference type="Gene3D" id="1.10.30.10">
    <property type="entry name" value="High mobility group box domain"/>
    <property type="match status" value="1"/>
</dbReference>
<evidence type="ECO:0000256" key="3">
    <source>
        <dbReference type="ARBA" id="ARBA00023242"/>
    </source>
</evidence>
<name>A0A0K2UM09_LEPSM</name>
<keyword evidence="3 4" id="KW-0539">Nucleus</keyword>
<evidence type="ECO:0000259" key="6">
    <source>
        <dbReference type="PROSITE" id="PS50118"/>
    </source>
</evidence>
<feature type="compositionally biased region" description="Basic residues" evidence="5">
    <location>
        <begin position="142"/>
        <end position="160"/>
    </location>
</feature>
<dbReference type="SUPFAM" id="SSF47095">
    <property type="entry name" value="HMG-box"/>
    <property type="match status" value="1"/>
</dbReference>
<dbReference type="PANTHER" id="PTHR10270">
    <property type="entry name" value="SOX TRANSCRIPTION FACTOR"/>
    <property type="match status" value="1"/>
</dbReference>
<feature type="region of interest" description="Disordered" evidence="5">
    <location>
        <begin position="106"/>
        <end position="178"/>
    </location>
</feature>
<dbReference type="PROSITE" id="PS50118">
    <property type="entry name" value="HMG_BOX_2"/>
    <property type="match status" value="1"/>
</dbReference>
<dbReference type="AlphaFoldDB" id="A0A0K2UM09"/>
<dbReference type="EMBL" id="HACA01021952">
    <property type="protein sequence ID" value="CDW39313.1"/>
    <property type="molecule type" value="Transcribed_RNA"/>
</dbReference>
<comment type="subcellular location">
    <subcellularLocation>
        <location evidence="1">Nucleus</location>
    </subcellularLocation>
</comment>
<sequence length="338" mass="38385">MKNWSQTMNFPSLCVDINSPTPYSDATQTKKHPPNHIKRPMNAFMVFSHIERKKIIEFQPDIHNAEVSKALGRRWKELSKDEKEPFIQEAERLRLLHMREYPDYKYRPKKKTVKSGVGNGGESGLKQPNDSPPPSKVVFLKLNHRKRFKQQQSQHHHRQKVPLSSESPDSTTSDKPHLLNHHSRAHHIHHPHHGFTQQQQHSQHILNNSNITHLHPSTPYTPTASSSPNNSTFNGCGYWGSSSSPSSYSSPSSPSLYPHQIMAPSYYNNNSASYPYPSSAYATAHYHQNSCNPLCLDNSVSSSTTSSQVESLPQDLDTLTDLVDFDDSYSMVSYLCNE</sequence>
<dbReference type="Pfam" id="PF00505">
    <property type="entry name" value="HMG_box"/>
    <property type="match status" value="1"/>
</dbReference>
<dbReference type="InterPro" id="IPR009071">
    <property type="entry name" value="HMG_box_dom"/>
</dbReference>
<feature type="DNA-binding region" description="HMG box" evidence="4">
    <location>
        <begin position="37"/>
        <end position="105"/>
    </location>
</feature>
<organism evidence="7">
    <name type="scientific">Lepeophtheirus salmonis</name>
    <name type="common">Salmon louse</name>
    <name type="synonym">Caligus salmonis</name>
    <dbReference type="NCBI Taxonomy" id="72036"/>
    <lineage>
        <taxon>Eukaryota</taxon>
        <taxon>Metazoa</taxon>
        <taxon>Ecdysozoa</taxon>
        <taxon>Arthropoda</taxon>
        <taxon>Crustacea</taxon>
        <taxon>Multicrustacea</taxon>
        <taxon>Hexanauplia</taxon>
        <taxon>Copepoda</taxon>
        <taxon>Siphonostomatoida</taxon>
        <taxon>Caligidae</taxon>
        <taxon>Lepeophtheirus</taxon>
    </lineage>
</organism>
<dbReference type="FunFam" id="1.10.30.10:FF:000002">
    <property type="entry name" value="transcription factor Sox-2"/>
    <property type="match status" value="1"/>
</dbReference>
<feature type="non-terminal residue" evidence="7">
    <location>
        <position position="338"/>
    </location>
</feature>
<dbReference type="OrthoDB" id="6247875at2759"/>
<dbReference type="GO" id="GO:0000122">
    <property type="term" value="P:negative regulation of transcription by RNA polymerase II"/>
    <property type="evidence" value="ECO:0007669"/>
    <property type="project" value="TreeGrafter"/>
</dbReference>
<dbReference type="SMART" id="SM00398">
    <property type="entry name" value="HMG"/>
    <property type="match status" value="1"/>
</dbReference>
<proteinExistence type="predicted"/>
<evidence type="ECO:0000256" key="5">
    <source>
        <dbReference type="SAM" id="MobiDB-lite"/>
    </source>
</evidence>
<dbReference type="InterPro" id="IPR036910">
    <property type="entry name" value="HMG_box_dom_sf"/>
</dbReference>
<protein>
    <submittedName>
        <fullName evidence="7">Putative LOC100647727 [Bombus terrestris]</fullName>
    </submittedName>
</protein>
<feature type="compositionally biased region" description="Polar residues" evidence="5">
    <location>
        <begin position="162"/>
        <end position="171"/>
    </location>
</feature>
<feature type="domain" description="HMG box" evidence="6">
    <location>
        <begin position="37"/>
        <end position="105"/>
    </location>
</feature>
<dbReference type="GO" id="GO:0007420">
    <property type="term" value="P:brain development"/>
    <property type="evidence" value="ECO:0007669"/>
    <property type="project" value="TreeGrafter"/>
</dbReference>